<sequence length="62" mass="7106">MSKADKSKTHESGGTRLREFTRQERESGVHPSVAALHSRPQTRSDENRKVTEYSRIERGHTV</sequence>
<feature type="compositionally biased region" description="Basic and acidic residues" evidence="1">
    <location>
        <begin position="1"/>
        <end position="28"/>
    </location>
</feature>
<keyword evidence="3" id="KW-1185">Reference proteome</keyword>
<protein>
    <submittedName>
        <fullName evidence="2">Uncharacterized protein</fullName>
    </submittedName>
</protein>
<feature type="region of interest" description="Disordered" evidence="1">
    <location>
        <begin position="1"/>
        <end position="62"/>
    </location>
</feature>
<proteinExistence type="predicted"/>
<organism evidence="2 3">
    <name type="scientific">Paracoccus caeni</name>
    <dbReference type="NCBI Taxonomy" id="657651"/>
    <lineage>
        <taxon>Bacteria</taxon>
        <taxon>Pseudomonadati</taxon>
        <taxon>Pseudomonadota</taxon>
        <taxon>Alphaproteobacteria</taxon>
        <taxon>Rhodobacterales</taxon>
        <taxon>Paracoccaceae</taxon>
        <taxon>Paracoccus</taxon>
    </lineage>
</organism>
<evidence type="ECO:0000313" key="2">
    <source>
        <dbReference type="EMBL" id="MBK4218027.1"/>
    </source>
</evidence>
<dbReference type="RefSeq" id="WP_200689301.1">
    <property type="nucleotide sequence ID" value="NZ_JAEPRQ010000011.1"/>
</dbReference>
<reference evidence="2" key="1">
    <citation type="submission" date="2021-01" db="EMBL/GenBank/DDBJ databases">
        <title>Paracoccus amoyensis sp. nov., isolated from the surface seawater along the coast of Xiamen Island, China.</title>
        <authorList>
            <person name="Lyu L."/>
        </authorList>
    </citation>
    <scope>NUCLEOTIDE SEQUENCE</scope>
    <source>
        <strain evidence="2">MJ17</strain>
    </source>
</reference>
<evidence type="ECO:0000256" key="1">
    <source>
        <dbReference type="SAM" id="MobiDB-lite"/>
    </source>
</evidence>
<comment type="caution">
    <text evidence="2">The sequence shown here is derived from an EMBL/GenBank/DDBJ whole genome shotgun (WGS) entry which is preliminary data.</text>
</comment>
<feature type="compositionally biased region" description="Basic and acidic residues" evidence="1">
    <location>
        <begin position="42"/>
        <end position="62"/>
    </location>
</feature>
<name>A0A934W0F2_9RHOB</name>
<accession>A0A934W0F2</accession>
<dbReference type="Proteomes" id="UP000640485">
    <property type="component" value="Unassembled WGS sequence"/>
</dbReference>
<dbReference type="AlphaFoldDB" id="A0A934W0F2"/>
<evidence type="ECO:0000313" key="3">
    <source>
        <dbReference type="Proteomes" id="UP000640485"/>
    </source>
</evidence>
<dbReference type="EMBL" id="JAEPRQ010000011">
    <property type="protein sequence ID" value="MBK4218027.1"/>
    <property type="molecule type" value="Genomic_DNA"/>
</dbReference>
<gene>
    <name evidence="2" type="ORF">JJJ17_19025</name>
</gene>